<dbReference type="GO" id="GO:0033539">
    <property type="term" value="P:fatty acid beta-oxidation using acyl-CoA dehydrogenase"/>
    <property type="evidence" value="ECO:0007669"/>
    <property type="project" value="TreeGrafter"/>
</dbReference>
<dbReference type="Gene3D" id="2.40.110.10">
    <property type="entry name" value="Butyryl-CoA Dehydrogenase, subunit A, domain 2"/>
    <property type="match status" value="1"/>
</dbReference>
<proteinExistence type="inferred from homology"/>
<dbReference type="InterPro" id="IPR009075">
    <property type="entry name" value="AcylCo_DH/oxidase_C"/>
</dbReference>
<dbReference type="EMBL" id="KQ965732">
    <property type="protein sequence ID" value="KXS21966.1"/>
    <property type="molecule type" value="Genomic_DNA"/>
</dbReference>
<evidence type="ECO:0000256" key="2">
    <source>
        <dbReference type="ARBA" id="ARBA00022630"/>
    </source>
</evidence>
<reference evidence="5 6" key="1">
    <citation type="journal article" date="2015" name="Genome Biol. Evol.">
        <title>Phylogenomic analyses indicate that early fungi evolved digesting cell walls of algal ancestors of land plants.</title>
        <authorList>
            <person name="Chang Y."/>
            <person name="Wang S."/>
            <person name="Sekimoto S."/>
            <person name="Aerts A.L."/>
            <person name="Choi C."/>
            <person name="Clum A."/>
            <person name="LaButti K.M."/>
            <person name="Lindquist E.A."/>
            <person name="Yee Ngan C."/>
            <person name="Ohm R.A."/>
            <person name="Salamov A.A."/>
            <person name="Grigoriev I.V."/>
            <person name="Spatafora J.W."/>
            <person name="Berbee M.L."/>
        </authorList>
    </citation>
    <scope>NUCLEOTIDE SEQUENCE [LARGE SCALE GENOMIC DNA]</scope>
    <source>
        <strain evidence="5 6">JEL478</strain>
    </source>
</reference>
<dbReference type="AlphaFoldDB" id="A0A139AZ14"/>
<dbReference type="Proteomes" id="UP000070544">
    <property type="component" value="Unassembled WGS sequence"/>
</dbReference>
<keyword evidence="6" id="KW-1185">Reference proteome</keyword>
<dbReference type="InterPro" id="IPR009100">
    <property type="entry name" value="AcylCoA_DH/oxidase_NM_dom_sf"/>
</dbReference>
<dbReference type="Gene3D" id="1.20.140.10">
    <property type="entry name" value="Butyryl-CoA Dehydrogenase, subunit A, domain 3"/>
    <property type="match status" value="2"/>
</dbReference>
<keyword evidence="2" id="KW-0285">Flavoprotein</keyword>
<dbReference type="GO" id="GO:0046359">
    <property type="term" value="P:butyrate catabolic process"/>
    <property type="evidence" value="ECO:0007669"/>
    <property type="project" value="TreeGrafter"/>
</dbReference>
<dbReference type="InterPro" id="IPR046373">
    <property type="entry name" value="Acyl-CoA_Oxase/DH_mid-dom_sf"/>
</dbReference>
<dbReference type="GO" id="GO:0003995">
    <property type="term" value="F:acyl-CoA dehydrogenase activity"/>
    <property type="evidence" value="ECO:0007669"/>
    <property type="project" value="TreeGrafter"/>
</dbReference>
<accession>A0A139AZ14</accession>
<keyword evidence="3" id="KW-0274">FAD</keyword>
<sequence length="305" mass="32434">MPLLLRGMPTHAKILQPFIKREGAPLASLVNSEPTGTANFGGVEGKGIRTTAREEGDWIVIEGEKIWATNCAGWVFKGAGLQCVTRRFIPSSSASASRSSPSTSDTNVVVAVTWADIEASPPGSYTVLKHFDSFGLTAKSGPLVRISGVRVPKSQLLCQPGQGLELCDEAFTMSAIVLGAMSVGVMRAEFDSALAFAKRDDRGGAEPILTKQSRRSTEGAWLPPARELAYHAKVYCSESAVKAVIDCVYAAGVTTYDEGSGLGLGKLVKVTMVLPLFDGGNVGVRKRQLQKLMCAADYDAWGTTM</sequence>
<dbReference type="PANTHER" id="PTHR43884:SF12">
    <property type="entry name" value="ISOVALERYL-COA DEHYDROGENASE, MITOCHONDRIAL-RELATED"/>
    <property type="match status" value="1"/>
</dbReference>
<evidence type="ECO:0000256" key="3">
    <source>
        <dbReference type="ARBA" id="ARBA00022827"/>
    </source>
</evidence>
<dbReference type="STRING" id="1344416.A0A139AZ14"/>
<protein>
    <recommendedName>
        <fullName evidence="4">Acyl-CoA dehydrogenase/oxidase C-terminal domain-containing protein</fullName>
    </recommendedName>
</protein>
<organism evidence="5 6">
    <name type="scientific">Gonapodya prolifera (strain JEL478)</name>
    <name type="common">Monoblepharis prolifera</name>
    <dbReference type="NCBI Taxonomy" id="1344416"/>
    <lineage>
        <taxon>Eukaryota</taxon>
        <taxon>Fungi</taxon>
        <taxon>Fungi incertae sedis</taxon>
        <taxon>Chytridiomycota</taxon>
        <taxon>Chytridiomycota incertae sedis</taxon>
        <taxon>Monoblepharidomycetes</taxon>
        <taxon>Monoblepharidales</taxon>
        <taxon>Gonapodyaceae</taxon>
        <taxon>Gonapodya</taxon>
    </lineage>
</organism>
<dbReference type="InterPro" id="IPR036250">
    <property type="entry name" value="AcylCo_DH-like_C"/>
</dbReference>
<feature type="domain" description="Acyl-CoA dehydrogenase/oxidase C-terminal" evidence="4">
    <location>
        <begin position="161"/>
        <end position="213"/>
    </location>
</feature>
<dbReference type="OMA" id="DWIVIEG"/>
<evidence type="ECO:0000256" key="1">
    <source>
        <dbReference type="ARBA" id="ARBA00009347"/>
    </source>
</evidence>
<comment type="similarity">
    <text evidence="1">Belongs to the acyl-CoA dehydrogenase family.</text>
</comment>
<dbReference type="OrthoDB" id="10016597at2759"/>
<evidence type="ECO:0000259" key="4">
    <source>
        <dbReference type="Pfam" id="PF00441"/>
    </source>
</evidence>
<dbReference type="SUPFAM" id="SSF56645">
    <property type="entry name" value="Acyl-CoA dehydrogenase NM domain-like"/>
    <property type="match status" value="1"/>
</dbReference>
<dbReference type="PANTHER" id="PTHR43884">
    <property type="entry name" value="ACYL-COA DEHYDROGENASE"/>
    <property type="match status" value="1"/>
</dbReference>
<evidence type="ECO:0000313" key="5">
    <source>
        <dbReference type="EMBL" id="KXS21966.1"/>
    </source>
</evidence>
<evidence type="ECO:0000313" key="6">
    <source>
        <dbReference type="Proteomes" id="UP000070544"/>
    </source>
</evidence>
<dbReference type="SUPFAM" id="SSF47203">
    <property type="entry name" value="Acyl-CoA dehydrogenase C-terminal domain-like"/>
    <property type="match status" value="1"/>
</dbReference>
<gene>
    <name evidence="5" type="ORF">M427DRAFT_65855</name>
</gene>
<dbReference type="Pfam" id="PF00441">
    <property type="entry name" value="Acyl-CoA_dh_1"/>
    <property type="match status" value="1"/>
</dbReference>
<name>A0A139AZ14_GONPJ</name>